<comment type="subcellular location">
    <subcellularLocation>
        <location evidence="1">Membrane</location>
    </subcellularLocation>
</comment>
<dbReference type="GO" id="GO:0016020">
    <property type="term" value="C:membrane"/>
    <property type="evidence" value="ECO:0007669"/>
    <property type="project" value="UniProtKB-SubCell"/>
</dbReference>
<dbReference type="Proteomes" id="UP000287243">
    <property type="component" value="Chromosome"/>
</dbReference>
<dbReference type="PANTHER" id="PTHR43025">
    <property type="entry name" value="MONOGALACTOSYLDIACYLGLYCEROL SYNTHASE"/>
    <property type="match status" value="1"/>
</dbReference>
<accession>A0A410P4E2</accession>
<dbReference type="Pfam" id="PF04101">
    <property type="entry name" value="Glyco_tran_28_C"/>
    <property type="match status" value="1"/>
</dbReference>
<dbReference type="PANTHER" id="PTHR43025:SF3">
    <property type="entry name" value="MONOGALACTOSYLDIACYLGLYCEROL SYNTHASE 1, CHLOROPLASTIC"/>
    <property type="match status" value="1"/>
</dbReference>
<organism evidence="7 8">
    <name type="scientific">Velamenicoccus archaeovorus</name>
    <dbReference type="NCBI Taxonomy" id="1930593"/>
    <lineage>
        <taxon>Bacteria</taxon>
        <taxon>Pseudomonadati</taxon>
        <taxon>Candidatus Omnitrophota</taxon>
        <taxon>Candidatus Velamenicoccus</taxon>
    </lineage>
</organism>
<dbReference type="AlphaFoldDB" id="A0A410P4E2"/>
<dbReference type="GO" id="GO:0016758">
    <property type="term" value="F:hexosyltransferase activity"/>
    <property type="evidence" value="ECO:0007669"/>
    <property type="project" value="InterPro"/>
</dbReference>
<dbReference type="RefSeq" id="WP_164908865.1">
    <property type="nucleotide sequence ID" value="NZ_CP019384.1"/>
</dbReference>
<sequence>MLILYITERSGHHSAASALKKGFEIVDPSVTVKCINAFRYFFPVTEWLTHKVYLFVIKRVPSIWRFLYDRPSFVKKSDGFKTWLHRRAFNKLENLLGEFSADAVVCTQAFPCGILSAYKRERGGRFKLYGVLTDFAPHSFWVYDEVDFYVVAGEQASQELSRKGVPPEKIRVLGIPIDPKFAKAVDAVEIRAQYGLDKDIPAVLVMGGGHGLGPIKQIIKQLDECELPMQMMVVCGLNRKLYRWMVNRRFQKRVLTFKYTNEIEQLMSAANLVITKPGGITTAESLAKGLPMVILNPIPGQEARNTDFLIDAQAALSAAGVSDVVPAVRCILAGGAADAGTLSNMKGRSLAKATSSCDIAAFVLSNK</sequence>
<name>A0A410P4E2_VELA1</name>
<evidence type="ECO:0008006" key="9">
    <source>
        <dbReference type="Google" id="ProtNLM"/>
    </source>
</evidence>
<evidence type="ECO:0000259" key="5">
    <source>
        <dbReference type="Pfam" id="PF04101"/>
    </source>
</evidence>
<feature type="domain" description="Glycosyl transferase family 28 C-terminal" evidence="5">
    <location>
        <begin position="203"/>
        <end position="294"/>
    </location>
</feature>
<evidence type="ECO:0000256" key="2">
    <source>
        <dbReference type="ARBA" id="ARBA00006962"/>
    </source>
</evidence>
<dbReference type="Gene3D" id="3.40.50.2000">
    <property type="entry name" value="Glycogen Phosphorylase B"/>
    <property type="match status" value="1"/>
</dbReference>
<dbReference type="KEGG" id="vai:BU251_04440"/>
<evidence type="ECO:0000313" key="7">
    <source>
        <dbReference type="EMBL" id="QAT17036.1"/>
    </source>
</evidence>
<dbReference type="Pfam" id="PF06925">
    <property type="entry name" value="MGDG_synth"/>
    <property type="match status" value="1"/>
</dbReference>
<evidence type="ECO:0000256" key="3">
    <source>
        <dbReference type="ARBA" id="ARBA00022676"/>
    </source>
</evidence>
<keyword evidence="3" id="KW-0328">Glycosyltransferase</keyword>
<dbReference type="SUPFAM" id="SSF53756">
    <property type="entry name" value="UDP-Glycosyltransferase/glycogen phosphorylase"/>
    <property type="match status" value="1"/>
</dbReference>
<gene>
    <name evidence="7" type="ORF">BU251_04440</name>
</gene>
<dbReference type="InterPro" id="IPR009695">
    <property type="entry name" value="Diacylglyc_glucosyltr_N"/>
</dbReference>
<keyword evidence="4" id="KW-0808">Transferase</keyword>
<evidence type="ECO:0000313" key="8">
    <source>
        <dbReference type="Proteomes" id="UP000287243"/>
    </source>
</evidence>
<dbReference type="InterPro" id="IPR050519">
    <property type="entry name" value="Glycosyltransf_28_UgtP"/>
</dbReference>
<evidence type="ECO:0000256" key="1">
    <source>
        <dbReference type="ARBA" id="ARBA00004370"/>
    </source>
</evidence>
<dbReference type="EMBL" id="CP019384">
    <property type="protein sequence ID" value="QAT17036.1"/>
    <property type="molecule type" value="Genomic_DNA"/>
</dbReference>
<evidence type="ECO:0000259" key="6">
    <source>
        <dbReference type="Pfam" id="PF06925"/>
    </source>
</evidence>
<evidence type="ECO:0000256" key="4">
    <source>
        <dbReference type="ARBA" id="ARBA00022679"/>
    </source>
</evidence>
<dbReference type="InterPro" id="IPR007235">
    <property type="entry name" value="Glyco_trans_28_C"/>
</dbReference>
<proteinExistence type="inferred from homology"/>
<keyword evidence="8" id="KW-1185">Reference proteome</keyword>
<feature type="domain" description="Diacylglycerol glucosyltransferase N-terminal" evidence="6">
    <location>
        <begin position="12"/>
        <end position="177"/>
    </location>
</feature>
<dbReference type="GO" id="GO:0009247">
    <property type="term" value="P:glycolipid biosynthetic process"/>
    <property type="evidence" value="ECO:0007669"/>
    <property type="project" value="InterPro"/>
</dbReference>
<reference evidence="7 8" key="1">
    <citation type="submission" date="2017-01" db="EMBL/GenBank/DDBJ databases">
        <title>First insights into the biology of 'candidatus Vampirococcus archaeovorus'.</title>
        <authorList>
            <person name="Kizina J."/>
            <person name="Jordan S."/>
            <person name="Stueber K."/>
            <person name="Reinhardt R."/>
            <person name="Harder J."/>
        </authorList>
    </citation>
    <scope>NUCLEOTIDE SEQUENCE [LARGE SCALE GENOMIC DNA]</scope>
    <source>
        <strain evidence="7 8">LiM</strain>
    </source>
</reference>
<protein>
    <recommendedName>
        <fullName evidence="9">Monogalactosyldiacylglycerol synthase</fullName>
    </recommendedName>
</protein>
<comment type="similarity">
    <text evidence="2">Belongs to the glycosyltransferase 28 family.</text>
</comment>